<keyword evidence="1" id="KW-0175">Coiled coil</keyword>
<evidence type="ECO:0000313" key="2">
    <source>
        <dbReference type="EMBL" id="QCQ22738.1"/>
    </source>
</evidence>
<gene>
    <name evidence="2" type="ORF">FDQ92_11475</name>
</gene>
<dbReference type="Proteomes" id="UP000298602">
    <property type="component" value="Chromosome"/>
</dbReference>
<organism evidence="2 3">
    <name type="scientific">Desulfoglaeba alkanexedens ALDC</name>
    <dbReference type="NCBI Taxonomy" id="980445"/>
    <lineage>
        <taxon>Bacteria</taxon>
        <taxon>Pseudomonadati</taxon>
        <taxon>Thermodesulfobacteriota</taxon>
        <taxon>Syntrophobacteria</taxon>
        <taxon>Syntrophobacterales</taxon>
        <taxon>Syntrophobacteraceae</taxon>
        <taxon>Desulfoglaeba</taxon>
    </lineage>
</organism>
<sequence length="110" mass="12400">MGKKSNRLTRAATGCQCCVTELPEGGAGARYGCEERRTVFTEREQKVLQRIRQVQERAAAVKRELDGLPEDAAGRRSPAGELDRLRAERQQLEQERLAAAHERMQWLGHA</sequence>
<accession>A0A4P8L4A3</accession>
<reference evidence="2 3" key="2">
    <citation type="submission" date="2019-05" db="EMBL/GenBank/DDBJ databases">
        <authorList>
            <person name="Suflita J.M."/>
            <person name="Marks C.R."/>
        </authorList>
    </citation>
    <scope>NUCLEOTIDE SEQUENCE [LARGE SCALE GENOMIC DNA]</scope>
    <source>
        <strain evidence="2 3">ALDC</strain>
    </source>
</reference>
<reference evidence="2 3" key="1">
    <citation type="submission" date="2019-05" db="EMBL/GenBank/DDBJ databases">
        <title>The Complete Genome Sequence of the n-alkane-degrading Desulfoglaeba alkanexedens ALDC reveals multiple alkylsuccinate synthase gene clusters.</title>
        <authorList>
            <person name="Callaghan A.V."/>
            <person name="Davidova I.A."/>
            <person name="Duncan K.E."/>
            <person name="Morris B."/>
            <person name="McInerney M.J."/>
        </authorList>
    </citation>
    <scope>NUCLEOTIDE SEQUENCE [LARGE SCALE GENOMIC DNA]</scope>
    <source>
        <strain evidence="2 3">ALDC</strain>
    </source>
</reference>
<dbReference type="RefSeq" id="WP_137425022.1">
    <property type="nucleotide sequence ID" value="NZ_CP040098.1"/>
</dbReference>
<evidence type="ECO:0000313" key="3">
    <source>
        <dbReference type="Proteomes" id="UP000298602"/>
    </source>
</evidence>
<dbReference type="KEGG" id="dax:FDQ92_11475"/>
<dbReference type="OrthoDB" id="5526073at2"/>
<dbReference type="EMBL" id="CP040098">
    <property type="protein sequence ID" value="QCQ22738.1"/>
    <property type="molecule type" value="Genomic_DNA"/>
</dbReference>
<evidence type="ECO:0000256" key="1">
    <source>
        <dbReference type="SAM" id="Coils"/>
    </source>
</evidence>
<name>A0A4P8L4A3_9BACT</name>
<keyword evidence="3" id="KW-1185">Reference proteome</keyword>
<feature type="coiled-coil region" evidence="1">
    <location>
        <begin position="44"/>
        <end position="102"/>
    </location>
</feature>
<proteinExistence type="predicted"/>
<dbReference type="AlphaFoldDB" id="A0A4P8L4A3"/>
<protein>
    <submittedName>
        <fullName evidence="2">Uncharacterized protein</fullName>
    </submittedName>
</protein>